<evidence type="ECO:0000256" key="1">
    <source>
        <dbReference type="SAM" id="Coils"/>
    </source>
</evidence>
<proteinExistence type="predicted"/>
<organism evidence="5 6">
    <name type="scientific">Spirodela intermedia</name>
    <name type="common">Intermediate duckweed</name>
    <dbReference type="NCBI Taxonomy" id="51605"/>
    <lineage>
        <taxon>Eukaryota</taxon>
        <taxon>Viridiplantae</taxon>
        <taxon>Streptophyta</taxon>
        <taxon>Embryophyta</taxon>
        <taxon>Tracheophyta</taxon>
        <taxon>Spermatophyta</taxon>
        <taxon>Magnoliopsida</taxon>
        <taxon>Liliopsida</taxon>
        <taxon>Araceae</taxon>
        <taxon>Lemnoideae</taxon>
        <taxon>Spirodela</taxon>
    </lineage>
</organism>
<dbReference type="PANTHER" id="PTHR33740">
    <property type="entry name" value="GPI-ANCHORED ADHESIN-LIKE PROTEIN"/>
    <property type="match status" value="1"/>
</dbReference>
<dbReference type="AlphaFoldDB" id="A0A7I8K374"/>
<keyword evidence="3" id="KW-0812">Transmembrane</keyword>
<dbReference type="OrthoDB" id="2020668at2759"/>
<feature type="compositionally biased region" description="Polar residues" evidence="2">
    <location>
        <begin position="89"/>
        <end position="103"/>
    </location>
</feature>
<sequence length="830" mass="90138">MAWFRGRKLGSPRIASPDGLGRILMEFLVSGFVGVGLAGILFTAGIAFAALSYGRKNVGRPREMEPLTVEQEVLLESDEQNESTDSIEIESNSTVPEESSTFARDSETDSRAVSSPSEDDQSAAIDAKDIKKGSTREDHNRTTNLDDPLGLTVSDLNSITKPAHTDQPSADDFSIKDQNSSLASGLSGSSVRLTDRMEASTLAGISSATDSEKNDGDRQEGGIFSDELENSKDLLYSGASRGGTLGDTSSLENSVEISANIDPQFASDGVVKVVGRESEEQESQPLPNEGSARLSLDHSTNVNGSSVTNSQSDLSPYETLQVPPGKVLVPATVDQVQGQALAALQVLKVYPAMYIENVTELAFDDVTPQDPDFPFIQGLAEAGLISSKLSRSDLDLPASGDQDSSLFSPESPVSRQDLVSWKMALERRQLPDVDRKILHQCSGYIDIDRINPDAWPAIVADLSSREHGIIPLAFGYTRLFQPDKPVTKAQAAIALTTGEASEMVAEELTRIEAESMADAAVAAHTALVAQVEQDLNASFEKELAVEKQKVDAVEKLAQEAKLELEKLRREREEENGTLIRGRSAVESEMEVLSKLRNEVEEQLQSLMGNKMEMAFEREKILKLRKEAEKENDAIVQLQYELEVERKALSMARAWAEEEAKRAIEQAKALEEARERWERHGLKVVVEGSLRDDELAGTTWLNAGNQSPLQETINRGEGVLEKLRAMAVGISGNSAVAMERMIQIISSAVSALKQFLSKLPGAVAATACKSVEDLRGAASELSSVAAERSSRSIQELRESASGFYSGVRDGAKRAVEDCREGVEKITQKFKT</sequence>
<accession>A0A7I8K374</accession>
<feature type="coiled-coil region" evidence="1">
    <location>
        <begin position="536"/>
        <end position="679"/>
    </location>
</feature>
<keyword evidence="1" id="KW-0175">Coiled coil</keyword>
<protein>
    <recommendedName>
        <fullName evidence="4">SLH domain-containing protein</fullName>
    </recommendedName>
</protein>
<feature type="domain" description="SLH" evidence="4">
    <location>
        <begin position="441"/>
        <end position="509"/>
    </location>
</feature>
<dbReference type="EMBL" id="LR746265">
    <property type="protein sequence ID" value="CAA7390887.1"/>
    <property type="molecule type" value="Genomic_DNA"/>
</dbReference>
<dbReference type="PANTHER" id="PTHR33740:SF3">
    <property type="entry name" value="GPI-ANCHORED ADHESIN-LIKE PROTEIN"/>
    <property type="match status" value="1"/>
</dbReference>
<feature type="domain" description="SLH" evidence="4">
    <location>
        <begin position="359"/>
        <end position="436"/>
    </location>
</feature>
<reference evidence="5" key="1">
    <citation type="submission" date="2020-02" db="EMBL/GenBank/DDBJ databases">
        <authorList>
            <person name="Scholz U."/>
            <person name="Mascher M."/>
            <person name="Fiebig A."/>
        </authorList>
    </citation>
    <scope>NUCLEOTIDE SEQUENCE</scope>
</reference>
<feature type="compositionally biased region" description="Basic and acidic residues" evidence="2">
    <location>
        <begin position="126"/>
        <end position="141"/>
    </location>
</feature>
<dbReference type="PROSITE" id="PS51272">
    <property type="entry name" value="SLH"/>
    <property type="match status" value="2"/>
</dbReference>
<feature type="transmembrane region" description="Helical" evidence="3">
    <location>
        <begin position="27"/>
        <end position="54"/>
    </location>
</feature>
<feature type="compositionally biased region" description="Low complexity" evidence="2">
    <location>
        <begin position="180"/>
        <end position="190"/>
    </location>
</feature>
<feature type="compositionally biased region" description="Low complexity" evidence="2">
    <location>
        <begin position="299"/>
        <end position="312"/>
    </location>
</feature>
<dbReference type="InterPro" id="IPR001119">
    <property type="entry name" value="SLH_dom"/>
</dbReference>
<feature type="compositionally biased region" description="Basic and acidic residues" evidence="2">
    <location>
        <begin position="210"/>
        <end position="220"/>
    </location>
</feature>
<evidence type="ECO:0000259" key="4">
    <source>
        <dbReference type="PROSITE" id="PS51272"/>
    </source>
</evidence>
<feature type="region of interest" description="Disordered" evidence="2">
    <location>
        <begin position="75"/>
        <end position="190"/>
    </location>
</feature>
<feature type="compositionally biased region" description="Acidic residues" evidence="2">
    <location>
        <begin position="75"/>
        <end position="88"/>
    </location>
</feature>
<feature type="region of interest" description="Disordered" evidence="2">
    <location>
        <begin position="275"/>
        <end position="318"/>
    </location>
</feature>
<evidence type="ECO:0000313" key="6">
    <source>
        <dbReference type="Proteomes" id="UP000663760"/>
    </source>
</evidence>
<keyword evidence="6" id="KW-1185">Reference proteome</keyword>
<evidence type="ECO:0000313" key="5">
    <source>
        <dbReference type="EMBL" id="CAA7390887.1"/>
    </source>
</evidence>
<name>A0A7I8K374_SPIIN</name>
<evidence type="ECO:0000256" key="2">
    <source>
        <dbReference type="SAM" id="MobiDB-lite"/>
    </source>
</evidence>
<evidence type="ECO:0000256" key="3">
    <source>
        <dbReference type="SAM" id="Phobius"/>
    </source>
</evidence>
<gene>
    <name evidence="5" type="ORF">SI8410_02002306</name>
</gene>
<dbReference type="Proteomes" id="UP000663760">
    <property type="component" value="Chromosome 2"/>
</dbReference>
<keyword evidence="3" id="KW-0472">Membrane</keyword>
<keyword evidence="3" id="KW-1133">Transmembrane helix</keyword>
<feature type="region of interest" description="Disordered" evidence="2">
    <location>
        <begin position="202"/>
        <end position="229"/>
    </location>
</feature>